<keyword evidence="3 7" id="KW-0812">Transmembrane</keyword>
<feature type="transmembrane region" description="Helical" evidence="7">
    <location>
        <begin position="238"/>
        <end position="256"/>
    </location>
</feature>
<keyword evidence="4 7" id="KW-1133">Transmembrane helix</keyword>
<evidence type="ECO:0000259" key="8">
    <source>
        <dbReference type="Pfam" id="PF04884"/>
    </source>
</evidence>
<sequence>MAGLLRIVERDEGGRVHSSEHGNGNGGNVLQRRAPSNPLPAHVRLVDFAAKVFLPAGYPASVSPDYLRYAPTSPPPLPKFMPAYRYQIFNALQAFCSALAGLLSSRALLEVFGVGDANASATHALLLSVLQDFFGRVTTICAAYALGSALAPEAKTFRLLADVANDGAIVLDTLTPLLLAQLPGARVAALCLSGALRALCAIAAGGSKAALTMHFATPVKGTGDIGDLNAKDGSKETVLALLGMLAGSLLLPHLTTTWSTHAALFALVGLHLALNYVGIRGVIMRTLNRQRMTIAWDLYRESGDTEVAPPLEVARSERIITWSPGALRELRTDSVAGRCTVGSALSAVLGPSGAIPVPLLEQMRGERYVLWFDRASLVAPDVCAGQLHLHICLREGYASVDQFKAWAHAVEVGRMVLLQRRRTTPGLDPPPTPAELVLAAYRRVDERFAAFLRGMGDKGWNTAEAALLAGVPRALIVSLDASVTDDGDQGVVSEEARKDR</sequence>
<feature type="transmembrane region" description="Helical" evidence="7">
    <location>
        <begin position="262"/>
        <end position="283"/>
    </location>
</feature>
<keyword evidence="5 7" id="KW-0472">Membrane</keyword>
<dbReference type="EMBL" id="JARJCW010000069">
    <property type="protein sequence ID" value="KAJ7199196.1"/>
    <property type="molecule type" value="Genomic_DNA"/>
</dbReference>
<evidence type="ECO:0000256" key="3">
    <source>
        <dbReference type="ARBA" id="ARBA00022692"/>
    </source>
</evidence>
<comment type="similarity">
    <text evidence="2">Belongs to the RUS1 family.</text>
</comment>
<evidence type="ECO:0000256" key="7">
    <source>
        <dbReference type="SAM" id="Phobius"/>
    </source>
</evidence>
<dbReference type="Pfam" id="PF04884">
    <property type="entry name" value="UVB_sens_prot"/>
    <property type="match status" value="1"/>
</dbReference>
<feature type="domain" description="Root UVB sensitive protein C-terminal" evidence="9">
    <location>
        <begin position="388"/>
        <end position="467"/>
    </location>
</feature>
<name>A0AAD6Y4Q3_9AGAR</name>
<dbReference type="InterPro" id="IPR055412">
    <property type="entry name" value="UVB_sens_C"/>
</dbReference>
<evidence type="ECO:0000259" key="9">
    <source>
        <dbReference type="Pfam" id="PF24160"/>
    </source>
</evidence>
<comment type="subcellular location">
    <subcellularLocation>
        <location evidence="1">Membrane</location>
    </subcellularLocation>
</comment>
<evidence type="ECO:0000256" key="1">
    <source>
        <dbReference type="ARBA" id="ARBA00004370"/>
    </source>
</evidence>
<dbReference type="GO" id="GO:0016020">
    <property type="term" value="C:membrane"/>
    <property type="evidence" value="ECO:0007669"/>
    <property type="project" value="UniProtKB-SubCell"/>
</dbReference>
<dbReference type="Proteomes" id="UP001219525">
    <property type="component" value="Unassembled WGS sequence"/>
</dbReference>
<accession>A0AAD6Y4Q3</accession>
<evidence type="ECO:0000313" key="11">
    <source>
        <dbReference type="Proteomes" id="UP001219525"/>
    </source>
</evidence>
<dbReference type="InterPro" id="IPR006968">
    <property type="entry name" value="RUS_fam"/>
</dbReference>
<feature type="domain" description="Protein root UVB sensitive/RUS" evidence="8">
    <location>
        <begin position="43"/>
        <end position="302"/>
    </location>
</feature>
<dbReference type="Pfam" id="PF24160">
    <property type="entry name" value="UVB_sens_C"/>
    <property type="match status" value="1"/>
</dbReference>
<evidence type="ECO:0000313" key="10">
    <source>
        <dbReference type="EMBL" id="KAJ7199196.1"/>
    </source>
</evidence>
<evidence type="ECO:0000256" key="6">
    <source>
        <dbReference type="SAM" id="MobiDB-lite"/>
    </source>
</evidence>
<comment type="caution">
    <text evidence="10">The sequence shown here is derived from an EMBL/GenBank/DDBJ whole genome shotgun (WGS) entry which is preliminary data.</text>
</comment>
<keyword evidence="11" id="KW-1185">Reference proteome</keyword>
<dbReference type="PANTHER" id="PTHR12770:SF31">
    <property type="entry name" value="RUS FAMILY MEMBER 1"/>
    <property type="match status" value="1"/>
</dbReference>
<gene>
    <name evidence="10" type="ORF">GGX14DRAFT_545109</name>
</gene>
<feature type="region of interest" description="Disordered" evidence="6">
    <location>
        <begin position="13"/>
        <end position="33"/>
    </location>
</feature>
<reference evidence="10" key="1">
    <citation type="submission" date="2023-03" db="EMBL/GenBank/DDBJ databases">
        <title>Massive genome expansion in bonnet fungi (Mycena s.s.) driven by repeated elements and novel gene families across ecological guilds.</title>
        <authorList>
            <consortium name="Lawrence Berkeley National Laboratory"/>
            <person name="Harder C.B."/>
            <person name="Miyauchi S."/>
            <person name="Viragh M."/>
            <person name="Kuo A."/>
            <person name="Thoen E."/>
            <person name="Andreopoulos B."/>
            <person name="Lu D."/>
            <person name="Skrede I."/>
            <person name="Drula E."/>
            <person name="Henrissat B."/>
            <person name="Morin E."/>
            <person name="Kohler A."/>
            <person name="Barry K."/>
            <person name="LaButti K."/>
            <person name="Morin E."/>
            <person name="Salamov A."/>
            <person name="Lipzen A."/>
            <person name="Mereny Z."/>
            <person name="Hegedus B."/>
            <person name="Baldrian P."/>
            <person name="Stursova M."/>
            <person name="Weitz H."/>
            <person name="Taylor A."/>
            <person name="Grigoriev I.V."/>
            <person name="Nagy L.G."/>
            <person name="Martin F."/>
            <person name="Kauserud H."/>
        </authorList>
    </citation>
    <scope>NUCLEOTIDE SEQUENCE</scope>
    <source>
        <strain evidence="10">9144</strain>
    </source>
</reference>
<dbReference type="InterPro" id="IPR054549">
    <property type="entry name" value="UVB_sens_RUS_dom"/>
</dbReference>
<organism evidence="10 11">
    <name type="scientific">Mycena pura</name>
    <dbReference type="NCBI Taxonomy" id="153505"/>
    <lineage>
        <taxon>Eukaryota</taxon>
        <taxon>Fungi</taxon>
        <taxon>Dikarya</taxon>
        <taxon>Basidiomycota</taxon>
        <taxon>Agaricomycotina</taxon>
        <taxon>Agaricomycetes</taxon>
        <taxon>Agaricomycetidae</taxon>
        <taxon>Agaricales</taxon>
        <taxon>Marasmiineae</taxon>
        <taxon>Mycenaceae</taxon>
        <taxon>Mycena</taxon>
    </lineage>
</organism>
<evidence type="ECO:0000256" key="5">
    <source>
        <dbReference type="ARBA" id="ARBA00023136"/>
    </source>
</evidence>
<dbReference type="AlphaFoldDB" id="A0AAD6Y4Q3"/>
<evidence type="ECO:0000256" key="2">
    <source>
        <dbReference type="ARBA" id="ARBA00007558"/>
    </source>
</evidence>
<protein>
    <submittedName>
        <fullName evidence="10">Vitamin B6 photo-protection and homoeostasis-domain-containing protein</fullName>
    </submittedName>
</protein>
<proteinExistence type="inferred from homology"/>
<evidence type="ECO:0000256" key="4">
    <source>
        <dbReference type="ARBA" id="ARBA00022989"/>
    </source>
</evidence>
<dbReference type="PANTHER" id="PTHR12770">
    <property type="entry name" value="RUS1 FAMILY PROTEIN C16ORF58"/>
    <property type="match status" value="1"/>
</dbReference>